<keyword evidence="7" id="KW-0325">Glycoprotein</keyword>
<evidence type="ECO:0000256" key="8">
    <source>
        <dbReference type="RuleBase" id="RU280814"/>
    </source>
</evidence>
<keyword evidence="3" id="KW-1003">Cell membrane</keyword>
<keyword evidence="6 8" id="KW-0472">Membrane</keyword>
<comment type="caution">
    <text evidence="11">The sequence shown here is derived from an EMBL/GenBank/DDBJ whole genome shotgun (WGS) entry which is preliminary data.</text>
</comment>
<dbReference type="GO" id="GO:0005886">
    <property type="term" value="C:plasma membrane"/>
    <property type="evidence" value="ECO:0007669"/>
    <property type="project" value="UniProtKB-SubCell"/>
</dbReference>
<feature type="transmembrane region" description="Helical" evidence="8">
    <location>
        <begin position="627"/>
        <end position="650"/>
    </location>
</feature>
<sequence>MTELEDVSYERDSSMFFRSEHKRIDYIIVYQDYPKSEEDYNIRTKQRKEFEKNLISKGLELEYDPEPDSEDYNRRKYKYIKIHASWKCLLEGAEKLALQKRLKHSSNRIDEALNTNCLSCSCRNFTGFPPLPEDIECEPNYFTAPFDNDDIEQFDIELENQDEFFTNAERSLIVDSVLAETAFPDYDDDDEESTGNRMTFGIDKLVKLDIYRSCYPLHESLKRAESDDEDRRNLRLYWANWKRIFTFQPLDLVRKYFGEKISIYFCWLGFYTGMLIPVAIIGFVCFIYGVASFFRQEPVKDICEEDRLGNLILCPKCDRGCTFTRLKNSCLNSRLSYIFDNNSTLAFALIMSIWATVFLEFWKRAEKRVQYDWDVSHYEEEEKMRPEYELNNQKRENPITKKMEAFIPWTIKGPRKCLSLSVVLFMITLVLATIFGVIVYRIIFVAVLYSLPHNLIKERASIITTITAALINLIAIQLLSFIYRKLAKYLTDIEAPKTNTQYDNSFTLKMFLFQFINYYGSIFYIAFFKGRFAGKPGDKEGYFLGKWRQDECDPAGCFVDLFIQLAIIMGGKQIFNNVKELAIPLVRKYLRLKIGKTEHKPAENARWEIDRPLLDPPDNMFDEYLEMVIQFGFVTIFVSAFPLAPLFALINNLFEIRLDAIKFVCIWKRPVAHKSQSIGAWYGILKSLTFIAVLSNVKFKVYFYLNYKTIDILVFILLLTGFYHCLYN</sequence>
<dbReference type="Proteomes" id="UP000549394">
    <property type="component" value="Unassembled WGS sequence"/>
</dbReference>
<evidence type="ECO:0000313" key="11">
    <source>
        <dbReference type="EMBL" id="CAD5113430.1"/>
    </source>
</evidence>
<feature type="domain" description="Anoctamin dimerisation" evidence="10">
    <location>
        <begin position="16"/>
        <end position="250"/>
    </location>
</feature>
<dbReference type="Pfam" id="PF16178">
    <property type="entry name" value="Anoct_dimer"/>
    <property type="match status" value="1"/>
</dbReference>
<feature type="transmembrane region" description="Helical" evidence="8">
    <location>
        <begin position="264"/>
        <end position="291"/>
    </location>
</feature>
<dbReference type="InterPro" id="IPR049452">
    <property type="entry name" value="Anoctamin_TM"/>
</dbReference>
<dbReference type="InterPro" id="IPR007632">
    <property type="entry name" value="Anoctamin"/>
</dbReference>
<protein>
    <recommendedName>
        <fullName evidence="8">Anoctamin</fullName>
    </recommendedName>
</protein>
<comment type="similarity">
    <text evidence="2 8">Belongs to the anoctamin family.</text>
</comment>
<feature type="transmembrane region" description="Helical" evidence="8">
    <location>
        <begin position="678"/>
        <end position="697"/>
    </location>
</feature>
<evidence type="ECO:0000256" key="1">
    <source>
        <dbReference type="ARBA" id="ARBA00004651"/>
    </source>
</evidence>
<evidence type="ECO:0000313" key="12">
    <source>
        <dbReference type="Proteomes" id="UP000549394"/>
    </source>
</evidence>
<keyword evidence="12" id="KW-1185">Reference proteome</keyword>
<evidence type="ECO:0000256" key="4">
    <source>
        <dbReference type="ARBA" id="ARBA00022692"/>
    </source>
</evidence>
<dbReference type="EMBL" id="CAJFCJ010000003">
    <property type="protein sequence ID" value="CAD5113430.1"/>
    <property type="molecule type" value="Genomic_DNA"/>
</dbReference>
<dbReference type="PANTHER" id="PTHR12308:SF84">
    <property type="entry name" value="ANOCTAMIN"/>
    <property type="match status" value="1"/>
</dbReference>
<gene>
    <name evidence="11" type="ORF">DGYR_LOCUS2422</name>
</gene>
<keyword evidence="5 8" id="KW-1133">Transmembrane helix</keyword>
<proteinExistence type="inferred from homology"/>
<dbReference type="InterPro" id="IPR032394">
    <property type="entry name" value="Anoct_dimer"/>
</dbReference>
<feature type="transmembrane region" description="Helical" evidence="8">
    <location>
        <begin position="422"/>
        <end position="449"/>
    </location>
</feature>
<evidence type="ECO:0000259" key="10">
    <source>
        <dbReference type="Pfam" id="PF16178"/>
    </source>
</evidence>
<keyword evidence="4 8" id="KW-0812">Transmembrane</keyword>
<feature type="domain" description="Anoctamin transmembrane" evidence="9">
    <location>
        <begin position="253"/>
        <end position="717"/>
    </location>
</feature>
<accession>A0A7I8VC36</accession>
<evidence type="ECO:0000259" key="9">
    <source>
        <dbReference type="Pfam" id="PF04547"/>
    </source>
</evidence>
<feature type="transmembrane region" description="Helical" evidence="8">
    <location>
        <begin position="461"/>
        <end position="483"/>
    </location>
</feature>
<feature type="transmembrane region" description="Helical" evidence="8">
    <location>
        <begin position="709"/>
        <end position="727"/>
    </location>
</feature>
<evidence type="ECO:0000256" key="2">
    <source>
        <dbReference type="ARBA" id="ARBA00009671"/>
    </source>
</evidence>
<dbReference type="Pfam" id="PF04547">
    <property type="entry name" value="Anoctamin"/>
    <property type="match status" value="1"/>
</dbReference>
<dbReference type="AlphaFoldDB" id="A0A7I8VC36"/>
<organism evidence="11 12">
    <name type="scientific">Dimorphilus gyrociliatus</name>
    <dbReference type="NCBI Taxonomy" id="2664684"/>
    <lineage>
        <taxon>Eukaryota</taxon>
        <taxon>Metazoa</taxon>
        <taxon>Spiralia</taxon>
        <taxon>Lophotrochozoa</taxon>
        <taxon>Annelida</taxon>
        <taxon>Polychaeta</taxon>
        <taxon>Polychaeta incertae sedis</taxon>
        <taxon>Dinophilidae</taxon>
        <taxon>Dimorphilus</taxon>
    </lineage>
</organism>
<comment type="subcellular location">
    <subcellularLocation>
        <location evidence="1">Cell membrane</location>
        <topology evidence="1">Multi-pass membrane protein</topology>
    </subcellularLocation>
    <subcellularLocation>
        <location evidence="8">Membrane</location>
        <topology evidence="8">Multi-pass membrane protein</topology>
    </subcellularLocation>
</comment>
<evidence type="ECO:0000256" key="7">
    <source>
        <dbReference type="ARBA" id="ARBA00023180"/>
    </source>
</evidence>
<evidence type="ECO:0000256" key="5">
    <source>
        <dbReference type="ARBA" id="ARBA00022989"/>
    </source>
</evidence>
<dbReference type="GO" id="GO:0046983">
    <property type="term" value="F:protein dimerization activity"/>
    <property type="evidence" value="ECO:0007669"/>
    <property type="project" value="InterPro"/>
</dbReference>
<dbReference type="OrthoDB" id="296386at2759"/>
<reference evidence="11 12" key="1">
    <citation type="submission" date="2020-08" db="EMBL/GenBank/DDBJ databases">
        <authorList>
            <person name="Hejnol A."/>
        </authorList>
    </citation>
    <scope>NUCLEOTIDE SEQUENCE [LARGE SCALE GENOMIC DNA]</scope>
</reference>
<evidence type="ECO:0000256" key="6">
    <source>
        <dbReference type="ARBA" id="ARBA00023136"/>
    </source>
</evidence>
<dbReference type="PANTHER" id="PTHR12308">
    <property type="entry name" value="ANOCTAMIN"/>
    <property type="match status" value="1"/>
</dbReference>
<dbReference type="GO" id="GO:0005254">
    <property type="term" value="F:chloride channel activity"/>
    <property type="evidence" value="ECO:0007669"/>
    <property type="project" value="TreeGrafter"/>
</dbReference>
<name>A0A7I8VC36_9ANNE</name>
<evidence type="ECO:0000256" key="3">
    <source>
        <dbReference type="ARBA" id="ARBA00022475"/>
    </source>
</evidence>
<feature type="transmembrane region" description="Helical" evidence="8">
    <location>
        <begin position="344"/>
        <end position="362"/>
    </location>
</feature>
<feature type="transmembrane region" description="Helical" evidence="8">
    <location>
        <begin position="506"/>
        <end position="527"/>
    </location>
</feature>